<evidence type="ECO:0000313" key="2">
    <source>
        <dbReference type="Proteomes" id="UP000287910"/>
    </source>
</evidence>
<dbReference type="Gene3D" id="3.30.70.270">
    <property type="match status" value="1"/>
</dbReference>
<name>A0A3S0QNW6_9BACI</name>
<gene>
    <name evidence="1" type="ORF">EK386_13915</name>
</gene>
<organism evidence="1 2">
    <name type="scientific">Lysinibacillus antri</name>
    <dbReference type="NCBI Taxonomy" id="2498145"/>
    <lineage>
        <taxon>Bacteria</taxon>
        <taxon>Bacillati</taxon>
        <taxon>Bacillota</taxon>
        <taxon>Bacilli</taxon>
        <taxon>Bacillales</taxon>
        <taxon>Bacillaceae</taxon>
        <taxon>Lysinibacillus</taxon>
    </lineage>
</organism>
<proteinExistence type="predicted"/>
<dbReference type="AlphaFoldDB" id="A0A3S0QNW6"/>
<dbReference type="EMBL" id="RYYR01000020">
    <property type="protein sequence ID" value="RUL50479.1"/>
    <property type="molecule type" value="Genomic_DNA"/>
</dbReference>
<keyword evidence="2" id="KW-1185">Reference proteome</keyword>
<dbReference type="RefSeq" id="WP_126659787.1">
    <property type="nucleotide sequence ID" value="NZ_RYYR01000020.1"/>
</dbReference>
<accession>A0A3S0QNW6</accession>
<evidence type="ECO:0008006" key="3">
    <source>
        <dbReference type="Google" id="ProtNLM"/>
    </source>
</evidence>
<dbReference type="InterPro" id="IPR043128">
    <property type="entry name" value="Rev_trsase/Diguanyl_cyclase"/>
</dbReference>
<comment type="caution">
    <text evidence="1">The sequence shown here is derived from an EMBL/GenBank/DDBJ whole genome shotgun (WGS) entry which is preliminary data.</text>
</comment>
<protein>
    <recommendedName>
        <fullName evidence="3">Transcriptional regulator</fullName>
    </recommendedName>
</protein>
<sequence>MFKVGIVGPKRSVERIIHYVHQIENDFTFIGYPYNTANETIDIIEKCHEEVDFWLFSGNIPYTIAQQSKHFSTERMQFINITINSFYRGILELNYQIGKFAKNVSVDTLDNLEQDYQLRIEQLKVLLDNLYMKRFNPETPLEEIISHHLELWEKGKIDCVITTYPAIEQKLKEKGIPVYWIGPMEQEIFHTLKLFSERIRTFYYKETQTTALIIQVRNFESIKNDYAQGYKIHFLQLNLKKIVLQICENIDGYFIDEGNGRFIVFSSRGIVERNINTIYEMINRLEVETNQPALVGIGHATTVYYAENFASRALLEAMEKDIKGIIIMGEDGTITEHHQNSEKITYTSRIENMEVVKKLENTSVSPKMFSKIEAKINELKLESFSAKTLAKEMEMSDRNAQRILSELSSVGLVEQCGIENRNTRGRSTKLYKLSN</sequence>
<reference evidence="1 2" key="1">
    <citation type="submission" date="2018-12" db="EMBL/GenBank/DDBJ databases">
        <title>Lysinibacillus antri sp. nov., isolated from a cave soil.</title>
        <authorList>
            <person name="Narsing Rao M.P."/>
            <person name="Zhang H."/>
            <person name="Dong Z.-Y."/>
            <person name="Niu X.-K."/>
            <person name="Zhang K."/>
            <person name="Fang B.-Z."/>
            <person name="Kang Y.-Q."/>
            <person name="Xiao M."/>
            <person name="Li W.-J."/>
        </authorList>
    </citation>
    <scope>NUCLEOTIDE SEQUENCE [LARGE SCALE GENOMIC DNA]</scope>
    <source>
        <strain evidence="1 2">SYSU K30002</strain>
    </source>
</reference>
<dbReference type="Proteomes" id="UP000287910">
    <property type="component" value="Unassembled WGS sequence"/>
</dbReference>
<evidence type="ECO:0000313" key="1">
    <source>
        <dbReference type="EMBL" id="RUL50479.1"/>
    </source>
</evidence>